<dbReference type="PANTHER" id="PTHR10491:SF4">
    <property type="entry name" value="METHIONINE ADENOSYLTRANSFERASE 2 SUBUNIT BETA"/>
    <property type="match status" value="1"/>
</dbReference>
<evidence type="ECO:0000256" key="1">
    <source>
        <dbReference type="ARBA" id="ARBA00010944"/>
    </source>
</evidence>
<comment type="similarity">
    <text evidence="1 2">Belongs to the dTDP-4-dehydrorhamnose reductase family.</text>
</comment>
<dbReference type="NCBIfam" id="TIGR01214">
    <property type="entry name" value="rmlD"/>
    <property type="match status" value="1"/>
</dbReference>
<dbReference type="STRING" id="1802363.A2682_04055"/>
<feature type="domain" description="RmlD-like substrate binding" evidence="3">
    <location>
        <begin position="1"/>
        <end position="288"/>
    </location>
</feature>
<keyword evidence="2" id="KW-0560">Oxidoreductase</keyword>
<dbReference type="Pfam" id="PF04321">
    <property type="entry name" value="RmlD_sub_bind"/>
    <property type="match status" value="1"/>
</dbReference>
<dbReference type="EMBL" id="MHST01000020">
    <property type="protein sequence ID" value="OHA48460.1"/>
    <property type="molecule type" value="Genomic_DNA"/>
</dbReference>
<protein>
    <recommendedName>
        <fullName evidence="2">dTDP-4-dehydrorhamnose reductase</fullName>
        <ecNumber evidence="2">1.1.1.133</ecNumber>
    </recommendedName>
</protein>
<organism evidence="4 5">
    <name type="scientific">Terrybacteria sp. (strain RIFCSPHIGHO2_01_FULL_58_15)</name>
    <dbReference type="NCBI Taxonomy" id="1802363"/>
    <lineage>
        <taxon>Bacteria</taxon>
        <taxon>Candidatus Terryibacteriota</taxon>
    </lineage>
</organism>
<dbReference type="InterPro" id="IPR029903">
    <property type="entry name" value="RmlD-like-bd"/>
</dbReference>
<accession>A0A1G2PJG0</accession>
<dbReference type="InterPro" id="IPR036291">
    <property type="entry name" value="NAD(P)-bd_dom_sf"/>
</dbReference>
<gene>
    <name evidence="4" type="ORF">A2682_04055</name>
</gene>
<name>A0A1G2PJG0_TERXR</name>
<dbReference type="UniPathway" id="UPA00124"/>
<dbReference type="GO" id="GO:0008831">
    <property type="term" value="F:dTDP-4-dehydrorhamnose reductase activity"/>
    <property type="evidence" value="ECO:0007669"/>
    <property type="project" value="UniProtKB-EC"/>
</dbReference>
<dbReference type="CDD" id="cd05254">
    <property type="entry name" value="dTDP_HR_like_SDR_e"/>
    <property type="match status" value="1"/>
</dbReference>
<sequence>MAIIILGAKGMLGRALVDVFSRDHDVLAWDQEELDITDADAIYSRFHEMRPRFVINAAAFTDVDGAEVNTRAANLVNGTAVGLLAEACIEWGSTLVHYSTDYVFDGENPKGYDEDWMPTNPVNAYGRSKLLGEQALWRIGLERLPFYLIRTSWLYGPHGKNFVDTMLKLGREQKEIRVVNDQHGKPTYTYDLAHATLEIVSGDEEKYEPGVYHVTNETPSEGITWYDFAFEIFRLARLPVRVAPISSEEFSRPAGPARAKRPRYSILTNTKLFRRRPWEEALQEYLETGSGN</sequence>
<dbReference type="AlphaFoldDB" id="A0A1G2PJG0"/>
<evidence type="ECO:0000259" key="3">
    <source>
        <dbReference type="Pfam" id="PF04321"/>
    </source>
</evidence>
<dbReference type="Gene3D" id="3.90.25.10">
    <property type="entry name" value="UDP-galactose 4-epimerase, domain 1"/>
    <property type="match status" value="1"/>
</dbReference>
<comment type="pathway">
    <text evidence="2">Carbohydrate biosynthesis; dTDP-L-rhamnose biosynthesis.</text>
</comment>
<reference evidence="4 5" key="1">
    <citation type="journal article" date="2016" name="Nat. Commun.">
        <title>Thousands of microbial genomes shed light on interconnected biogeochemical processes in an aquifer system.</title>
        <authorList>
            <person name="Anantharaman K."/>
            <person name="Brown C.T."/>
            <person name="Hug L.A."/>
            <person name="Sharon I."/>
            <person name="Castelle C.J."/>
            <person name="Probst A.J."/>
            <person name="Thomas B.C."/>
            <person name="Singh A."/>
            <person name="Wilkins M.J."/>
            <person name="Karaoz U."/>
            <person name="Brodie E.L."/>
            <person name="Williams K.H."/>
            <person name="Hubbard S.S."/>
            <person name="Banfield J.F."/>
        </authorList>
    </citation>
    <scope>NUCLEOTIDE SEQUENCE [LARGE SCALE GENOMIC DNA]</scope>
    <source>
        <strain evidence="5">RIFCSPHIGHO2_01_FULL_58_15</strain>
    </source>
</reference>
<evidence type="ECO:0000313" key="4">
    <source>
        <dbReference type="EMBL" id="OHA48460.1"/>
    </source>
</evidence>
<keyword evidence="2" id="KW-0521">NADP</keyword>
<evidence type="ECO:0000256" key="2">
    <source>
        <dbReference type="RuleBase" id="RU364082"/>
    </source>
</evidence>
<dbReference type="SUPFAM" id="SSF51735">
    <property type="entry name" value="NAD(P)-binding Rossmann-fold domains"/>
    <property type="match status" value="1"/>
</dbReference>
<proteinExistence type="inferred from homology"/>
<dbReference type="Proteomes" id="UP000178690">
    <property type="component" value="Unassembled WGS sequence"/>
</dbReference>
<dbReference type="EC" id="1.1.1.133" evidence="2"/>
<comment type="function">
    <text evidence="2">Catalyzes the reduction of dTDP-6-deoxy-L-lyxo-4-hexulose to yield dTDP-L-rhamnose.</text>
</comment>
<dbReference type="GO" id="GO:0005829">
    <property type="term" value="C:cytosol"/>
    <property type="evidence" value="ECO:0007669"/>
    <property type="project" value="TreeGrafter"/>
</dbReference>
<dbReference type="GO" id="GO:0019305">
    <property type="term" value="P:dTDP-rhamnose biosynthetic process"/>
    <property type="evidence" value="ECO:0007669"/>
    <property type="project" value="UniProtKB-UniPathway"/>
</dbReference>
<comment type="caution">
    <text evidence="4">The sequence shown here is derived from an EMBL/GenBank/DDBJ whole genome shotgun (WGS) entry which is preliminary data.</text>
</comment>
<dbReference type="Gene3D" id="3.40.50.720">
    <property type="entry name" value="NAD(P)-binding Rossmann-like Domain"/>
    <property type="match status" value="1"/>
</dbReference>
<evidence type="ECO:0000313" key="5">
    <source>
        <dbReference type="Proteomes" id="UP000178690"/>
    </source>
</evidence>
<dbReference type="InterPro" id="IPR005913">
    <property type="entry name" value="dTDP_dehydrorham_reduct"/>
</dbReference>
<dbReference type="PANTHER" id="PTHR10491">
    <property type="entry name" value="DTDP-4-DEHYDRORHAMNOSE REDUCTASE"/>
    <property type="match status" value="1"/>
</dbReference>